<dbReference type="InterPro" id="IPR000330">
    <property type="entry name" value="SNF2_N"/>
</dbReference>
<dbReference type="EMBL" id="LAZP02000124">
    <property type="protein sequence ID" value="PFH60516.1"/>
    <property type="molecule type" value="Genomic_DNA"/>
</dbReference>
<evidence type="ECO:0000313" key="11">
    <source>
        <dbReference type="EMBL" id="PFH60516.1"/>
    </source>
</evidence>
<keyword evidence="1" id="KW-0479">Metal-binding</keyword>
<dbReference type="Proteomes" id="UP000037136">
    <property type="component" value="Unassembled WGS sequence"/>
</dbReference>
<dbReference type="InterPro" id="IPR059033">
    <property type="entry name" value="C144_05_dom"/>
</dbReference>
<dbReference type="PROSITE" id="PS50089">
    <property type="entry name" value="ZF_RING_2"/>
    <property type="match status" value="1"/>
</dbReference>
<sequence length="1326" mass="148542">MPRVKAAARRVAKGARAPVTVGYDDILPTWIVDYLLALPTSDVAPEPSHGTQRSAKRRKIEADPVSAAAIPIAKSELSFSRRCQDVALAPVARTIRDAGSQLKFHLRDGRLAIGSRSTSALGRLSRAETVPWLSGERRRDAHRTTRKDDFGSPSNRKISQSVIDAFFPLPETAKDGSARSPLDFYEAAYVPPKEDDTVSQQIQVPGLETTLFPYQKRSLKWLLAREGMQWSCRDSRLEPVPVETPRPSTDSFRVVRDANGRDVFTDSLVKGGILAEEMGLGKTLEILGLILVHRRPDLRADDGSVAPGFTPTRATLIVTPGALKQQWMSEISRHAPSLKVMHYRGCKNSQDDDVEEAVRQLADHDIVITTYAVLSAELHFALEPPQRARRYERAYPRITSPLVRMLWWRLCLDEAQMIENGYGQAASVARAIPRVNAWGISGTPIKNDVKDLLGLLLFLGYQPYCYAPQVWTTLVERHKTIFQQMFGCLALRHTKEMVQDEINLPAQKRYVISMPFTAVEEQHYQSLFKEMAEACNVDLDGAPLVDGWDARDYEDVMRTWLNRLRQAALHPEIGAYSRRLLGSGRARPMRTIEEVLAAMLEQSENGIRNDERAYLSSRLTRGQLYENSPRVEEALATWKDVRDETEALVTEARAKLKDAIRQRGGDAIAVETEEGDNDPLSSSSETDSRHDDGESKGRVGEGQRRLRLALELHHKAVFFCANAFFQMREKEEEGTETAERLKKLEDEGYERAKAIRRDMLRGGHRKADRFMKKIARSVKEQRLTRIPELVVGPERGIESGQVADRLEVLYGELNEQAKVLDSWREELVKQLLGPLVDEDDDEAERTGEELGDSAKSQDLLLVYYQALRAVIADRIDAISGQKNELVRHETETSKRLAQHGDGPAPESMLSMLEQRARIKPKQSKTSLRGAISEFRALQARSRGLEAIMAATQLATTQKQLLEQNKVALALESEAETFKAAMNARLEYYRQLQAVSDAVLPYEGPRTEEAEARMRQTEEEMRQRLAAGQAKHRYLLNLSSAGNNSSEPPTCVICQLPFSTGVLTVCGHEFCKECMRLWFKAHHNCPVCKRALRLANLHHVTVNPQRLQLRSEPAVASSSVPPPLRPLSDPGEEEDSAVETKRQTDDLAAIQAMSLGPGPSYPTKLATLLRHLLYLRETDPGAKSVVFSQYHDFLHQLRLALSNFHINHASVSASSDPSVEVFLLHARAHASGLNLVAASHVFLAEPLLSPALEMQAVARVHRIGQRHQTTVWLYLVAGSVEEAIYRARRRAAEQLEPSPVRMLSRDGSAGELVPAEALWDCLFGHRS</sequence>
<dbReference type="GO" id="GO:0005524">
    <property type="term" value="F:ATP binding"/>
    <property type="evidence" value="ECO:0007669"/>
    <property type="project" value="InterPro"/>
</dbReference>
<dbReference type="Gene3D" id="3.40.50.10810">
    <property type="entry name" value="Tandem AAA-ATPase domain"/>
    <property type="match status" value="1"/>
</dbReference>
<dbReference type="SMART" id="SM00184">
    <property type="entry name" value="RING"/>
    <property type="match status" value="1"/>
</dbReference>
<name>A0A2A9PI80_OPHUN</name>
<feature type="domain" description="RING-type" evidence="9">
    <location>
        <begin position="1050"/>
        <end position="1088"/>
    </location>
</feature>
<evidence type="ECO:0000313" key="12">
    <source>
        <dbReference type="Proteomes" id="UP000037136"/>
    </source>
</evidence>
<feature type="region of interest" description="Disordered" evidence="8">
    <location>
        <begin position="135"/>
        <end position="156"/>
    </location>
</feature>
<protein>
    <recommendedName>
        <fullName evidence="13">RING-type domain-containing protein</fullName>
    </recommendedName>
</protein>
<gene>
    <name evidence="11" type="ORF">XA68_10830</name>
</gene>
<evidence type="ECO:0000259" key="9">
    <source>
        <dbReference type="PROSITE" id="PS50089"/>
    </source>
</evidence>
<proteinExistence type="predicted"/>
<dbReference type="GO" id="GO:0006281">
    <property type="term" value="P:DNA repair"/>
    <property type="evidence" value="ECO:0007669"/>
    <property type="project" value="InterPro"/>
</dbReference>
<evidence type="ECO:0000256" key="6">
    <source>
        <dbReference type="ARBA" id="ARBA00022840"/>
    </source>
</evidence>
<keyword evidence="5" id="KW-0862">Zinc</keyword>
<dbReference type="GO" id="GO:0008270">
    <property type="term" value="F:zinc ion binding"/>
    <property type="evidence" value="ECO:0007669"/>
    <property type="project" value="UniProtKB-KW"/>
</dbReference>
<keyword evidence="4" id="KW-0378">Hydrolase</keyword>
<dbReference type="SUPFAM" id="SSF52540">
    <property type="entry name" value="P-loop containing nucleoside triphosphate hydrolases"/>
    <property type="match status" value="2"/>
</dbReference>
<keyword evidence="3 7" id="KW-0863">Zinc-finger</keyword>
<dbReference type="PROSITE" id="PS51192">
    <property type="entry name" value="HELICASE_ATP_BIND_1"/>
    <property type="match status" value="1"/>
</dbReference>
<dbReference type="Pfam" id="PF13639">
    <property type="entry name" value="zf-RING_2"/>
    <property type="match status" value="1"/>
</dbReference>
<dbReference type="InterPro" id="IPR004595">
    <property type="entry name" value="TFIIH_C1-like_dom"/>
</dbReference>
<comment type="caution">
    <text evidence="11">The sequence shown here is derived from an EMBL/GenBank/DDBJ whole genome shotgun (WGS) entry which is preliminary data.</text>
</comment>
<dbReference type="InterPro" id="IPR038718">
    <property type="entry name" value="SNF2-like_sf"/>
</dbReference>
<organism evidence="11 12">
    <name type="scientific">Ophiocordyceps unilateralis</name>
    <name type="common">Zombie-ant fungus</name>
    <name type="synonym">Torrubia unilateralis</name>
    <dbReference type="NCBI Taxonomy" id="268505"/>
    <lineage>
        <taxon>Eukaryota</taxon>
        <taxon>Fungi</taxon>
        <taxon>Dikarya</taxon>
        <taxon>Ascomycota</taxon>
        <taxon>Pezizomycotina</taxon>
        <taxon>Sordariomycetes</taxon>
        <taxon>Hypocreomycetidae</taxon>
        <taxon>Hypocreales</taxon>
        <taxon>Ophiocordycipitaceae</taxon>
        <taxon>Ophiocordyceps</taxon>
    </lineage>
</organism>
<dbReference type="Gene3D" id="3.30.40.10">
    <property type="entry name" value="Zinc/RING finger domain, C3HC4 (zinc finger)"/>
    <property type="match status" value="1"/>
</dbReference>
<evidence type="ECO:0000256" key="2">
    <source>
        <dbReference type="ARBA" id="ARBA00022741"/>
    </source>
</evidence>
<dbReference type="GO" id="GO:0000209">
    <property type="term" value="P:protein polyubiquitination"/>
    <property type="evidence" value="ECO:0007669"/>
    <property type="project" value="TreeGrafter"/>
</dbReference>
<evidence type="ECO:0008006" key="13">
    <source>
        <dbReference type="Google" id="ProtNLM"/>
    </source>
</evidence>
<keyword evidence="2" id="KW-0547">Nucleotide-binding</keyword>
<dbReference type="CDD" id="cd18793">
    <property type="entry name" value="SF2_C_SNF"/>
    <property type="match status" value="1"/>
</dbReference>
<dbReference type="InterPro" id="IPR049730">
    <property type="entry name" value="SNF2/RAD54-like_C"/>
</dbReference>
<reference evidence="11 12" key="2">
    <citation type="journal article" date="2017" name="Sci. Rep.">
        <title>Ant-infecting Ophiocordyceps genomes reveal a high diversity of potential behavioral manipulation genes and a possible major role for enterotoxins.</title>
        <authorList>
            <person name="de Bekker C."/>
            <person name="Ohm R.A."/>
            <person name="Evans H.C."/>
            <person name="Brachmann A."/>
            <person name="Hughes D.P."/>
        </authorList>
    </citation>
    <scope>NUCLEOTIDE SEQUENCE [LARGE SCALE GENOMIC DNA]</scope>
    <source>
        <strain evidence="11 12">SC16a</strain>
    </source>
</reference>
<feature type="compositionally biased region" description="Basic and acidic residues" evidence="8">
    <location>
        <begin position="135"/>
        <end position="150"/>
    </location>
</feature>
<evidence type="ECO:0000256" key="8">
    <source>
        <dbReference type="SAM" id="MobiDB-lite"/>
    </source>
</evidence>
<dbReference type="InterPro" id="IPR001841">
    <property type="entry name" value="Znf_RING"/>
</dbReference>
<dbReference type="PANTHER" id="PTHR45865:SF1">
    <property type="entry name" value="E3 UBIQUITIN-PROTEIN LIGASE SHPRH"/>
    <property type="match status" value="1"/>
</dbReference>
<dbReference type="InterPro" id="IPR017907">
    <property type="entry name" value="Znf_RING_CS"/>
</dbReference>
<dbReference type="GO" id="GO:0016787">
    <property type="term" value="F:hydrolase activity"/>
    <property type="evidence" value="ECO:0007669"/>
    <property type="project" value="UniProtKB-KW"/>
</dbReference>
<dbReference type="Gene3D" id="3.40.50.300">
    <property type="entry name" value="P-loop containing nucleotide triphosphate hydrolases"/>
    <property type="match status" value="1"/>
</dbReference>
<dbReference type="SUPFAM" id="SSF57850">
    <property type="entry name" value="RING/U-box"/>
    <property type="match status" value="1"/>
</dbReference>
<keyword evidence="12" id="KW-1185">Reference proteome</keyword>
<reference evidence="11 12" key="1">
    <citation type="journal article" date="2015" name="BMC Genomics">
        <title>Gene expression during zombie ant biting behavior reflects the complexity underlying fungal parasitic behavioral manipulation.</title>
        <authorList>
            <person name="de Bekker C."/>
            <person name="Ohm R.A."/>
            <person name="Loreto R.G."/>
            <person name="Sebastian A."/>
            <person name="Albert I."/>
            <person name="Merrow M."/>
            <person name="Brachmann A."/>
            <person name="Hughes D.P."/>
        </authorList>
    </citation>
    <scope>NUCLEOTIDE SEQUENCE [LARGE SCALE GENOMIC DNA]</scope>
    <source>
        <strain evidence="11 12">SC16a</strain>
    </source>
</reference>
<dbReference type="InterPro" id="IPR014001">
    <property type="entry name" value="Helicase_ATP-bd"/>
</dbReference>
<dbReference type="CDD" id="cd16449">
    <property type="entry name" value="RING-HC"/>
    <property type="match status" value="1"/>
</dbReference>
<evidence type="ECO:0000256" key="4">
    <source>
        <dbReference type="ARBA" id="ARBA00022801"/>
    </source>
</evidence>
<dbReference type="OrthoDB" id="5330228at2759"/>
<dbReference type="SMART" id="SM00487">
    <property type="entry name" value="DEXDc"/>
    <property type="match status" value="1"/>
</dbReference>
<feature type="region of interest" description="Disordered" evidence="8">
    <location>
        <begin position="1109"/>
        <end position="1141"/>
    </location>
</feature>
<dbReference type="PROSITE" id="PS00518">
    <property type="entry name" value="ZF_RING_1"/>
    <property type="match status" value="1"/>
</dbReference>
<dbReference type="PANTHER" id="PTHR45865">
    <property type="entry name" value="E3 UBIQUITIN-PROTEIN LIGASE SHPRH FAMILY MEMBER"/>
    <property type="match status" value="1"/>
</dbReference>
<feature type="compositionally biased region" description="Low complexity" evidence="8">
    <location>
        <begin position="1109"/>
        <end position="1118"/>
    </location>
</feature>
<dbReference type="Pfam" id="PF26021">
    <property type="entry name" value="Ferritin_C144_05"/>
    <property type="match status" value="1"/>
</dbReference>
<evidence type="ECO:0000259" key="10">
    <source>
        <dbReference type="PROSITE" id="PS51192"/>
    </source>
</evidence>
<evidence type="ECO:0000256" key="1">
    <source>
        <dbReference type="ARBA" id="ARBA00022723"/>
    </source>
</evidence>
<dbReference type="Pfam" id="PF00176">
    <property type="entry name" value="SNF2-rel_dom"/>
    <property type="match status" value="1"/>
</dbReference>
<feature type="domain" description="Helicase ATP-binding" evidence="10">
    <location>
        <begin position="263"/>
        <end position="462"/>
    </location>
</feature>
<dbReference type="GO" id="GO:0005634">
    <property type="term" value="C:nucleus"/>
    <property type="evidence" value="ECO:0007669"/>
    <property type="project" value="TreeGrafter"/>
</dbReference>
<evidence type="ECO:0000256" key="3">
    <source>
        <dbReference type="ARBA" id="ARBA00022771"/>
    </source>
</evidence>
<evidence type="ECO:0000256" key="5">
    <source>
        <dbReference type="ARBA" id="ARBA00022833"/>
    </source>
</evidence>
<keyword evidence="6" id="KW-0067">ATP-binding</keyword>
<dbReference type="GO" id="GO:0061630">
    <property type="term" value="F:ubiquitin protein ligase activity"/>
    <property type="evidence" value="ECO:0007669"/>
    <property type="project" value="TreeGrafter"/>
</dbReference>
<dbReference type="InterPro" id="IPR052583">
    <property type="entry name" value="ATP-helicase/E3_Ub-Ligase"/>
</dbReference>
<dbReference type="InterPro" id="IPR013083">
    <property type="entry name" value="Znf_RING/FYVE/PHD"/>
</dbReference>
<evidence type="ECO:0000256" key="7">
    <source>
        <dbReference type="PROSITE-ProRule" id="PRU00175"/>
    </source>
</evidence>
<feature type="compositionally biased region" description="Basic and acidic residues" evidence="8">
    <location>
        <begin position="686"/>
        <end position="702"/>
    </location>
</feature>
<dbReference type="SMART" id="SM01047">
    <property type="entry name" value="C1_4"/>
    <property type="match status" value="1"/>
</dbReference>
<dbReference type="InterPro" id="IPR027417">
    <property type="entry name" value="P-loop_NTPase"/>
</dbReference>
<dbReference type="STRING" id="268505.A0A2A9PI80"/>
<feature type="region of interest" description="Disordered" evidence="8">
    <location>
        <begin position="666"/>
        <end position="702"/>
    </location>
</feature>
<accession>A0A2A9PI80</accession>